<evidence type="ECO:0000256" key="1">
    <source>
        <dbReference type="ARBA" id="ARBA00022485"/>
    </source>
</evidence>
<proteinExistence type="predicted"/>
<dbReference type="InterPro" id="IPR017896">
    <property type="entry name" value="4Fe4S_Fe-S-bd"/>
</dbReference>
<dbReference type="Pfam" id="PF13247">
    <property type="entry name" value="Fer4_11"/>
    <property type="match status" value="1"/>
</dbReference>
<reference evidence="6" key="1">
    <citation type="journal article" date="2014" name="Front. Microbiol.">
        <title>High frequency of phylogenetically diverse reductive dehalogenase-homologous genes in deep subseafloor sedimentary metagenomes.</title>
        <authorList>
            <person name="Kawai M."/>
            <person name="Futagami T."/>
            <person name="Toyoda A."/>
            <person name="Takaki Y."/>
            <person name="Nishi S."/>
            <person name="Hori S."/>
            <person name="Arai W."/>
            <person name="Tsubouchi T."/>
            <person name="Morono Y."/>
            <person name="Uchiyama I."/>
            <person name="Ito T."/>
            <person name="Fujiyama A."/>
            <person name="Inagaki F."/>
            <person name="Takami H."/>
        </authorList>
    </citation>
    <scope>NUCLEOTIDE SEQUENCE</scope>
    <source>
        <strain evidence="6">Expedition CK06-06</strain>
    </source>
</reference>
<dbReference type="GO" id="GO:0046872">
    <property type="term" value="F:metal ion binding"/>
    <property type="evidence" value="ECO:0007669"/>
    <property type="project" value="UniProtKB-KW"/>
</dbReference>
<dbReference type="EMBL" id="BARU01039574">
    <property type="protein sequence ID" value="GAH82584.1"/>
    <property type="molecule type" value="Genomic_DNA"/>
</dbReference>
<dbReference type="AlphaFoldDB" id="X1JWF0"/>
<evidence type="ECO:0000259" key="5">
    <source>
        <dbReference type="PROSITE" id="PS51379"/>
    </source>
</evidence>
<dbReference type="PROSITE" id="PS51379">
    <property type="entry name" value="4FE4S_FER_2"/>
    <property type="match status" value="1"/>
</dbReference>
<feature type="non-terminal residue" evidence="6">
    <location>
        <position position="90"/>
    </location>
</feature>
<name>X1JWF0_9ZZZZ</name>
<dbReference type="InterPro" id="IPR050954">
    <property type="entry name" value="ET_IronSulfur_Cluster-Binding"/>
</dbReference>
<dbReference type="SUPFAM" id="SSF54862">
    <property type="entry name" value="4Fe-4S ferredoxins"/>
    <property type="match status" value="1"/>
</dbReference>
<keyword evidence="2" id="KW-0479">Metal-binding</keyword>
<dbReference type="Gene3D" id="3.30.70.20">
    <property type="match status" value="2"/>
</dbReference>
<accession>X1JWF0</accession>
<keyword evidence="1" id="KW-0004">4Fe-4S</keyword>
<comment type="caution">
    <text evidence="6">The sequence shown here is derived from an EMBL/GenBank/DDBJ whole genome shotgun (WGS) entry which is preliminary data.</text>
</comment>
<evidence type="ECO:0000256" key="3">
    <source>
        <dbReference type="ARBA" id="ARBA00023004"/>
    </source>
</evidence>
<dbReference type="PANTHER" id="PTHR43177">
    <property type="entry name" value="PROTEIN NRFC"/>
    <property type="match status" value="1"/>
</dbReference>
<organism evidence="6">
    <name type="scientific">marine sediment metagenome</name>
    <dbReference type="NCBI Taxonomy" id="412755"/>
    <lineage>
        <taxon>unclassified sequences</taxon>
        <taxon>metagenomes</taxon>
        <taxon>ecological metagenomes</taxon>
    </lineage>
</organism>
<protein>
    <recommendedName>
        <fullName evidence="5">4Fe-4S ferredoxin-type domain-containing protein</fullName>
    </recommendedName>
</protein>
<keyword evidence="3" id="KW-0408">Iron</keyword>
<evidence type="ECO:0000256" key="4">
    <source>
        <dbReference type="ARBA" id="ARBA00023014"/>
    </source>
</evidence>
<evidence type="ECO:0000256" key="2">
    <source>
        <dbReference type="ARBA" id="ARBA00022723"/>
    </source>
</evidence>
<feature type="domain" description="4Fe-4S ferredoxin-type" evidence="5">
    <location>
        <begin position="4"/>
        <end position="33"/>
    </location>
</feature>
<sequence length="90" mass="10193">MNMKALVIDITKCNGCYNCQIACKDEHVANDWTPYAKPQPDTGHFWLKITEMVRGSVPKVRMSYIPVLCMHCDEAPCIPACTAKAIYKRD</sequence>
<gene>
    <name evidence="6" type="ORF">S03H2_61314</name>
</gene>
<evidence type="ECO:0000313" key="6">
    <source>
        <dbReference type="EMBL" id="GAH82584.1"/>
    </source>
</evidence>
<keyword evidence="4" id="KW-0411">Iron-sulfur</keyword>
<dbReference type="GO" id="GO:0051539">
    <property type="term" value="F:4 iron, 4 sulfur cluster binding"/>
    <property type="evidence" value="ECO:0007669"/>
    <property type="project" value="UniProtKB-KW"/>
</dbReference>
<dbReference type="PANTHER" id="PTHR43177:SF3">
    <property type="entry name" value="PROTEIN NRFC HOMOLOG"/>
    <property type="match status" value="1"/>
</dbReference>